<evidence type="ECO:0000256" key="6">
    <source>
        <dbReference type="PROSITE-ProRule" id="PRU10100"/>
    </source>
</evidence>
<dbReference type="Proteomes" id="UP000184159">
    <property type="component" value="Unassembled WGS sequence"/>
</dbReference>
<dbReference type="InterPro" id="IPR020827">
    <property type="entry name" value="Asparaginase/glutaminase_AS1"/>
</dbReference>
<evidence type="ECO:0000256" key="8">
    <source>
        <dbReference type="SAM" id="SignalP"/>
    </source>
</evidence>
<dbReference type="Pfam" id="PF17763">
    <property type="entry name" value="Asparaginase_C"/>
    <property type="match status" value="1"/>
</dbReference>
<dbReference type="Gene3D" id="3.40.50.40">
    <property type="match status" value="1"/>
</dbReference>
<organism evidence="11 12">
    <name type="scientific">Vibrio gazogenes DSM 21264 = NBRC 103151</name>
    <dbReference type="NCBI Taxonomy" id="1123492"/>
    <lineage>
        <taxon>Bacteria</taxon>
        <taxon>Pseudomonadati</taxon>
        <taxon>Pseudomonadota</taxon>
        <taxon>Gammaproteobacteria</taxon>
        <taxon>Vibrionales</taxon>
        <taxon>Vibrionaceae</taxon>
        <taxon>Vibrio</taxon>
    </lineage>
</organism>
<evidence type="ECO:0000259" key="10">
    <source>
        <dbReference type="Pfam" id="PF17763"/>
    </source>
</evidence>
<protein>
    <submittedName>
        <fullName evidence="11">Asparaginase</fullName>
    </submittedName>
</protein>
<dbReference type="GO" id="GO:0004067">
    <property type="term" value="F:asparaginase activity"/>
    <property type="evidence" value="ECO:0007669"/>
    <property type="project" value="UniProtKB-UniRule"/>
</dbReference>
<evidence type="ECO:0000256" key="4">
    <source>
        <dbReference type="PIRSR" id="PIRSR001220-2"/>
    </source>
</evidence>
<dbReference type="PIRSF" id="PIRSF001220">
    <property type="entry name" value="L-ASNase_gatD"/>
    <property type="match status" value="1"/>
</dbReference>
<dbReference type="GO" id="GO:0006528">
    <property type="term" value="P:asparagine metabolic process"/>
    <property type="evidence" value="ECO:0007669"/>
    <property type="project" value="InterPro"/>
</dbReference>
<dbReference type="PROSITE" id="PS51732">
    <property type="entry name" value="ASN_GLN_ASE_3"/>
    <property type="match status" value="1"/>
</dbReference>
<dbReference type="InterPro" id="IPR027475">
    <property type="entry name" value="Asparaginase/glutaminase_AS2"/>
</dbReference>
<dbReference type="PRINTS" id="PR00139">
    <property type="entry name" value="ASNGLNASE"/>
</dbReference>
<dbReference type="InterPro" id="IPR027473">
    <property type="entry name" value="L-asparaginase_C"/>
</dbReference>
<feature type="domain" description="L-asparaginase N-terminal" evidence="9">
    <location>
        <begin position="30"/>
        <end position="223"/>
    </location>
</feature>
<dbReference type="AlphaFoldDB" id="A0A1M4SSN7"/>
<feature type="active site" evidence="6">
    <location>
        <position position="118"/>
    </location>
</feature>
<feature type="binding site" evidence="4">
    <location>
        <begin position="118"/>
        <end position="119"/>
    </location>
    <ligand>
        <name>substrate</name>
    </ligand>
</feature>
<dbReference type="EMBL" id="FQUH01000001">
    <property type="protein sequence ID" value="SHE35162.1"/>
    <property type="molecule type" value="Genomic_DNA"/>
</dbReference>
<evidence type="ECO:0000256" key="5">
    <source>
        <dbReference type="PROSITE-ProRule" id="PRU10099"/>
    </source>
</evidence>
<dbReference type="PANTHER" id="PTHR11707:SF28">
    <property type="entry name" value="60 KDA LYSOPHOSPHOLIPASE"/>
    <property type="match status" value="1"/>
</dbReference>
<feature type="active site" evidence="5">
    <location>
        <position position="38"/>
    </location>
</feature>
<dbReference type="NCBIfam" id="TIGR00520">
    <property type="entry name" value="asnASE_II"/>
    <property type="match status" value="1"/>
</dbReference>
<dbReference type="InterPro" id="IPR037152">
    <property type="entry name" value="L-asparaginase_N_sf"/>
</dbReference>
<keyword evidence="12" id="KW-1185">Reference proteome</keyword>
<accession>A0A1M4SSN7</accession>
<name>A0A1M4SSN7_VIBGA</name>
<evidence type="ECO:0000259" key="9">
    <source>
        <dbReference type="Pfam" id="PF00710"/>
    </source>
</evidence>
<dbReference type="PIRSF" id="PIRSF500176">
    <property type="entry name" value="L_ASNase"/>
    <property type="match status" value="1"/>
</dbReference>
<feature type="domain" description="Asparaginase/glutaminase C-terminal" evidence="10">
    <location>
        <begin position="241"/>
        <end position="344"/>
    </location>
</feature>
<reference evidence="12" key="1">
    <citation type="submission" date="2016-11" db="EMBL/GenBank/DDBJ databases">
        <authorList>
            <person name="Varghese N."/>
            <person name="Submissions S."/>
        </authorList>
    </citation>
    <scope>NUCLEOTIDE SEQUENCE [LARGE SCALE GENOMIC DNA]</scope>
    <source>
        <strain evidence="12">DSM 21264</strain>
    </source>
</reference>
<dbReference type="Gene3D" id="3.40.50.1170">
    <property type="entry name" value="L-asparaginase, N-terminal domain"/>
    <property type="match status" value="1"/>
</dbReference>
<dbReference type="InterPro" id="IPR004550">
    <property type="entry name" value="AsnASE_II"/>
</dbReference>
<evidence type="ECO:0000256" key="1">
    <source>
        <dbReference type="ARBA" id="ARBA00010518"/>
    </source>
</evidence>
<dbReference type="PANTHER" id="PTHR11707">
    <property type="entry name" value="L-ASPARAGINASE"/>
    <property type="match status" value="1"/>
</dbReference>
<evidence type="ECO:0000256" key="2">
    <source>
        <dbReference type="ARBA" id="ARBA00022801"/>
    </source>
</evidence>
<evidence type="ECO:0000313" key="11">
    <source>
        <dbReference type="EMBL" id="SHE35162.1"/>
    </source>
</evidence>
<dbReference type="InterPro" id="IPR027474">
    <property type="entry name" value="L-asparaginase_N"/>
</dbReference>
<evidence type="ECO:0000313" key="12">
    <source>
        <dbReference type="Proteomes" id="UP000184159"/>
    </source>
</evidence>
<dbReference type="InterPro" id="IPR040919">
    <property type="entry name" value="Asparaginase_C"/>
</dbReference>
<keyword evidence="8" id="KW-0732">Signal</keyword>
<dbReference type="InterPro" id="IPR036152">
    <property type="entry name" value="Asp/glu_Ase-like_sf"/>
</dbReference>
<dbReference type="FunFam" id="3.40.50.1170:FF:000001">
    <property type="entry name" value="L-asparaginase 2"/>
    <property type="match status" value="1"/>
</dbReference>
<evidence type="ECO:0000256" key="7">
    <source>
        <dbReference type="RuleBase" id="RU004456"/>
    </source>
</evidence>
<dbReference type="PROSITE" id="PS00144">
    <property type="entry name" value="ASN_GLN_ASE_1"/>
    <property type="match status" value="1"/>
</dbReference>
<dbReference type="CDD" id="cd08964">
    <property type="entry name" value="L-asparaginase_II"/>
    <property type="match status" value="1"/>
</dbReference>
<dbReference type="Pfam" id="PF00710">
    <property type="entry name" value="Asparaginase"/>
    <property type="match status" value="1"/>
</dbReference>
<dbReference type="InterPro" id="IPR006034">
    <property type="entry name" value="Asparaginase/glutaminase-like"/>
</dbReference>
<comment type="similarity">
    <text evidence="1 7">Belongs to the asparaginase 1 family.</text>
</comment>
<sequence length="346" mass="37096">MNKKYLSKTITALMLCTSFASFANADKPTVKIYATGGTIAGSSESNMDTTDYKAGKIGVDLLISAVPELKDFAHVVGEQIANTDSNNINQNILLKLSKAISLQLADANTSGVVVTHGTDTLEETAFFLDLTVKSDKPVVIVGAMRPATAISADGGMNLLEAVRLASDDDARDRGAMVVLNDRIGSAFYTTKTNSTMLDTFKATEQGYLGAFLSGEPHFYYEPTKPVDKPYFDISHVKQLPKVKILYSYQDQDPALLHAAIKEGAKGIVIAGTGNGSLSDVMLEAVQETMDKGIPVVRSTRTGNGFVTPKQEGIGSGVYNPQKAKVLLSLALAHGDNLKTIRNYFEN</sequence>
<dbReference type="RefSeq" id="WP_072954332.1">
    <property type="nucleotide sequence ID" value="NZ_FQUH01000001.1"/>
</dbReference>
<proteinExistence type="inferred from homology"/>
<dbReference type="SMART" id="SM00870">
    <property type="entry name" value="Asparaginase"/>
    <property type="match status" value="1"/>
</dbReference>
<feature type="binding site" evidence="4">
    <location>
        <position position="85"/>
    </location>
    <ligand>
        <name>substrate</name>
    </ligand>
</feature>
<evidence type="ECO:0000256" key="3">
    <source>
        <dbReference type="PIRSR" id="PIRSR001220-1"/>
    </source>
</evidence>
<feature type="chain" id="PRO_5013087068" evidence="8">
    <location>
        <begin position="24"/>
        <end position="346"/>
    </location>
</feature>
<dbReference type="PROSITE" id="PS00917">
    <property type="entry name" value="ASN_GLN_ASE_2"/>
    <property type="match status" value="1"/>
</dbReference>
<dbReference type="SUPFAM" id="SSF53774">
    <property type="entry name" value="Glutaminase/Asparaginase"/>
    <property type="match status" value="1"/>
</dbReference>
<keyword evidence="2" id="KW-0378">Hydrolase</keyword>
<gene>
    <name evidence="11" type="ORF">SAMN02745781_00144</name>
</gene>
<feature type="signal peptide" evidence="8">
    <location>
        <begin position="1"/>
        <end position="23"/>
    </location>
</feature>
<feature type="active site" description="O-isoaspartyl threonine intermediate" evidence="3">
    <location>
        <position position="38"/>
    </location>
</feature>